<feature type="region of interest" description="Disordered" evidence="1">
    <location>
        <begin position="235"/>
        <end position="270"/>
    </location>
</feature>
<name>A0A9J5ZX10_SOLCO</name>
<protein>
    <submittedName>
        <fullName evidence="2">Uncharacterized protein</fullName>
    </submittedName>
</protein>
<dbReference type="EMBL" id="JACXVP010000003">
    <property type="protein sequence ID" value="KAG5616619.1"/>
    <property type="molecule type" value="Genomic_DNA"/>
</dbReference>
<sequence>MTSSASSSKTPISQEVENPSPFNFFVLLPEESPSTSVCGIGQTDESINPLAKVVASLILSSEEILPCSLTLVLSCDKSQNSKAQSVAKRVDEPSTEEVEVASRVVSSTMYERFFERDLPEGKGPESNILAAGAELMVAVPDLETAKNSPEVDHIAKSTKSEKEIQKKKGKMVVSCSKGDKKRSRTRSETQKVMGSAIAASRVQTKRPTSTPLTVGSSNTESDDFVAYVAQRRKEGKEEKVKSKVLQKATKKSPVKKEKVKKGTNVKSSRAKGPCLSIQNLVADKKMTREYCTAEMKNQKMLNGWSHLFEPPTPYLHETEKMGGIKTTVKGVEILLDEETLGNILGVPVEGI</sequence>
<dbReference type="OrthoDB" id="1318747at2759"/>
<gene>
    <name evidence="2" type="ORF">H5410_016443</name>
</gene>
<feature type="compositionally biased region" description="Polar residues" evidence="1">
    <location>
        <begin position="201"/>
        <end position="218"/>
    </location>
</feature>
<reference evidence="2 3" key="1">
    <citation type="submission" date="2020-09" db="EMBL/GenBank/DDBJ databases">
        <title>De no assembly of potato wild relative species, Solanum commersonii.</title>
        <authorList>
            <person name="Cho K."/>
        </authorList>
    </citation>
    <scope>NUCLEOTIDE SEQUENCE [LARGE SCALE GENOMIC DNA]</scope>
    <source>
        <strain evidence="2">LZ3.2</strain>
        <tissue evidence="2">Leaf</tissue>
    </source>
</reference>
<comment type="caution">
    <text evidence="2">The sequence shown here is derived from an EMBL/GenBank/DDBJ whole genome shotgun (WGS) entry which is preliminary data.</text>
</comment>
<evidence type="ECO:0000313" key="3">
    <source>
        <dbReference type="Proteomes" id="UP000824120"/>
    </source>
</evidence>
<accession>A0A9J5ZX10</accession>
<proteinExistence type="predicted"/>
<feature type="region of interest" description="Disordered" evidence="1">
    <location>
        <begin position="148"/>
        <end position="218"/>
    </location>
</feature>
<evidence type="ECO:0000256" key="1">
    <source>
        <dbReference type="SAM" id="MobiDB-lite"/>
    </source>
</evidence>
<organism evidence="2 3">
    <name type="scientific">Solanum commersonii</name>
    <name type="common">Commerson's wild potato</name>
    <name type="synonym">Commerson's nightshade</name>
    <dbReference type="NCBI Taxonomy" id="4109"/>
    <lineage>
        <taxon>Eukaryota</taxon>
        <taxon>Viridiplantae</taxon>
        <taxon>Streptophyta</taxon>
        <taxon>Embryophyta</taxon>
        <taxon>Tracheophyta</taxon>
        <taxon>Spermatophyta</taxon>
        <taxon>Magnoliopsida</taxon>
        <taxon>eudicotyledons</taxon>
        <taxon>Gunneridae</taxon>
        <taxon>Pentapetalae</taxon>
        <taxon>asterids</taxon>
        <taxon>lamiids</taxon>
        <taxon>Solanales</taxon>
        <taxon>Solanaceae</taxon>
        <taxon>Solanoideae</taxon>
        <taxon>Solaneae</taxon>
        <taxon>Solanum</taxon>
    </lineage>
</organism>
<dbReference type="AlphaFoldDB" id="A0A9J5ZX10"/>
<dbReference type="Proteomes" id="UP000824120">
    <property type="component" value="Chromosome 3"/>
</dbReference>
<feature type="compositionally biased region" description="Basic residues" evidence="1">
    <location>
        <begin position="242"/>
        <end position="263"/>
    </location>
</feature>
<evidence type="ECO:0000313" key="2">
    <source>
        <dbReference type="EMBL" id="KAG5616619.1"/>
    </source>
</evidence>
<feature type="compositionally biased region" description="Basic and acidic residues" evidence="1">
    <location>
        <begin position="149"/>
        <end position="166"/>
    </location>
</feature>
<keyword evidence="3" id="KW-1185">Reference proteome</keyword>